<name>A0AAW6B549_9BACL</name>
<accession>A0AAW6B549</accession>
<dbReference type="AlphaFoldDB" id="A0AAW6B549"/>
<keyword evidence="1" id="KW-0472">Membrane</keyword>
<proteinExistence type="predicted"/>
<gene>
    <name evidence="2" type="ORF">PNO30_01150</name>
</gene>
<organism evidence="2 3">
    <name type="scientific">Gemella haemolysans</name>
    <dbReference type="NCBI Taxonomy" id="1379"/>
    <lineage>
        <taxon>Bacteria</taxon>
        <taxon>Bacillati</taxon>
        <taxon>Bacillota</taxon>
        <taxon>Bacilli</taxon>
        <taxon>Bacillales</taxon>
        <taxon>Gemellaceae</taxon>
        <taxon>Gemella</taxon>
    </lineage>
</organism>
<protein>
    <recommendedName>
        <fullName evidence="4">SpoOB alpha-helical domain-containing protein</fullName>
    </recommendedName>
</protein>
<dbReference type="EMBL" id="JAQMFS010000020">
    <property type="protein sequence ID" value="MDB6185382.1"/>
    <property type="molecule type" value="Genomic_DNA"/>
</dbReference>
<sequence length="96" mass="11395">MIIIFLIAAIHIKIFFLPLTVFVFLNIYLIYRRSSDLDKNEQKKKIMLHNVKNSLGIILGYTEAHNDELITKEELDERINEEIQEIVSMIKDEIYK</sequence>
<keyword evidence="1" id="KW-1133">Transmembrane helix</keyword>
<keyword evidence="1" id="KW-0812">Transmembrane</keyword>
<dbReference type="RefSeq" id="WP_271965802.1">
    <property type="nucleotide sequence ID" value="NZ_JAQMFS010000020.1"/>
</dbReference>
<evidence type="ECO:0000256" key="1">
    <source>
        <dbReference type="SAM" id="Phobius"/>
    </source>
</evidence>
<evidence type="ECO:0008006" key="4">
    <source>
        <dbReference type="Google" id="ProtNLM"/>
    </source>
</evidence>
<evidence type="ECO:0000313" key="3">
    <source>
        <dbReference type="Proteomes" id="UP001212217"/>
    </source>
</evidence>
<reference evidence="2" key="1">
    <citation type="submission" date="2023-08" db="EMBL/GenBank/DDBJ databases">
        <title>Dental plaque isolates bound by oral lectin ZG16B.</title>
        <authorList>
            <person name="Ghosh S."/>
        </authorList>
    </citation>
    <scope>NUCLEOTIDE SEQUENCE</scope>
    <source>
        <strain evidence="2">DP3_5B</strain>
    </source>
</reference>
<feature type="transmembrane region" description="Helical" evidence="1">
    <location>
        <begin position="6"/>
        <end position="31"/>
    </location>
</feature>
<dbReference type="Proteomes" id="UP001212217">
    <property type="component" value="Unassembled WGS sequence"/>
</dbReference>
<evidence type="ECO:0000313" key="2">
    <source>
        <dbReference type="EMBL" id="MDB6185382.1"/>
    </source>
</evidence>
<comment type="caution">
    <text evidence="2">The sequence shown here is derived from an EMBL/GenBank/DDBJ whole genome shotgun (WGS) entry which is preliminary data.</text>
</comment>